<dbReference type="Pfam" id="PF00092">
    <property type="entry name" value="VWA"/>
    <property type="match status" value="1"/>
</dbReference>
<feature type="compositionally biased region" description="Acidic residues" evidence="1">
    <location>
        <begin position="745"/>
        <end position="757"/>
    </location>
</feature>
<dbReference type="SUPFAM" id="SSF55486">
    <property type="entry name" value="Metalloproteases ('zincins'), catalytic domain"/>
    <property type="match status" value="1"/>
</dbReference>
<dbReference type="SUPFAM" id="SSF63446">
    <property type="entry name" value="Type I dockerin domain"/>
    <property type="match status" value="1"/>
</dbReference>
<dbReference type="EMBL" id="PDUD01000050">
    <property type="protein sequence ID" value="PHN01730.1"/>
    <property type="molecule type" value="Genomic_DNA"/>
</dbReference>
<dbReference type="OrthoDB" id="6278496at2"/>
<dbReference type="GO" id="GO:0008237">
    <property type="term" value="F:metallopeptidase activity"/>
    <property type="evidence" value="ECO:0007669"/>
    <property type="project" value="InterPro"/>
</dbReference>
<dbReference type="InterPro" id="IPR036465">
    <property type="entry name" value="vWFA_dom_sf"/>
</dbReference>
<dbReference type="SUPFAM" id="SSF53300">
    <property type="entry name" value="vWA-like"/>
    <property type="match status" value="1"/>
</dbReference>
<dbReference type="CDD" id="cd14256">
    <property type="entry name" value="Dockerin_I"/>
    <property type="match status" value="1"/>
</dbReference>
<dbReference type="PROSITE" id="PS51766">
    <property type="entry name" value="DOCKERIN"/>
    <property type="match status" value="1"/>
</dbReference>
<feature type="region of interest" description="Disordered" evidence="1">
    <location>
        <begin position="740"/>
        <end position="775"/>
    </location>
</feature>
<organism evidence="4 5">
    <name type="scientific">Flavilitoribacter nigricans (strain ATCC 23147 / DSM 23189 / NBRC 102662 / NCIMB 1420 / SS-2)</name>
    <name type="common">Lewinella nigricans</name>
    <dbReference type="NCBI Taxonomy" id="1122177"/>
    <lineage>
        <taxon>Bacteria</taxon>
        <taxon>Pseudomonadati</taxon>
        <taxon>Bacteroidota</taxon>
        <taxon>Saprospiria</taxon>
        <taxon>Saprospirales</taxon>
        <taxon>Lewinellaceae</taxon>
        <taxon>Flavilitoribacter</taxon>
    </lineage>
</organism>
<dbReference type="InterPro" id="IPR036439">
    <property type="entry name" value="Dockerin_dom_sf"/>
</dbReference>
<dbReference type="Gene3D" id="2.60.40.4070">
    <property type="match status" value="1"/>
</dbReference>
<dbReference type="GO" id="GO:0004553">
    <property type="term" value="F:hydrolase activity, hydrolyzing O-glycosyl compounds"/>
    <property type="evidence" value="ECO:0007669"/>
    <property type="project" value="InterPro"/>
</dbReference>
<dbReference type="Pfam" id="PF00404">
    <property type="entry name" value="Dockerin_1"/>
    <property type="match status" value="1"/>
</dbReference>
<dbReference type="PANTHER" id="PTHR10579">
    <property type="entry name" value="CALCIUM-ACTIVATED CHLORIDE CHANNEL REGULATOR"/>
    <property type="match status" value="1"/>
</dbReference>
<dbReference type="Gene3D" id="3.40.390.10">
    <property type="entry name" value="Collagenase (Catalytic Domain)"/>
    <property type="match status" value="1"/>
</dbReference>
<reference evidence="4 5" key="1">
    <citation type="submission" date="2017-10" db="EMBL/GenBank/DDBJ databases">
        <title>The draft genome sequence of Lewinella nigricans NBRC 102662.</title>
        <authorList>
            <person name="Wang K."/>
        </authorList>
    </citation>
    <scope>NUCLEOTIDE SEQUENCE [LARGE SCALE GENOMIC DNA]</scope>
    <source>
        <strain evidence="4 5">NBRC 102662</strain>
    </source>
</reference>
<keyword evidence="5" id="KW-1185">Reference proteome</keyword>
<dbReference type="InterPro" id="IPR051266">
    <property type="entry name" value="CLCR"/>
</dbReference>
<dbReference type="Gene3D" id="3.40.50.410">
    <property type="entry name" value="von Willebrand factor, type A domain"/>
    <property type="match status" value="1"/>
</dbReference>
<feature type="domain" description="VWFA" evidence="2">
    <location>
        <begin position="296"/>
        <end position="479"/>
    </location>
</feature>
<dbReference type="InterPro" id="IPR002035">
    <property type="entry name" value="VWF_A"/>
</dbReference>
<comment type="caution">
    <text evidence="4">The sequence shown here is derived from an EMBL/GenBank/DDBJ whole genome shotgun (WGS) entry which is preliminary data.</text>
</comment>
<accession>A0A2D0MZX4</accession>
<dbReference type="InterPro" id="IPR026444">
    <property type="entry name" value="Secre_tail"/>
</dbReference>
<evidence type="ECO:0000259" key="3">
    <source>
        <dbReference type="PROSITE" id="PS51766"/>
    </source>
</evidence>
<feature type="compositionally biased region" description="Acidic residues" evidence="1">
    <location>
        <begin position="764"/>
        <end position="775"/>
    </location>
</feature>
<dbReference type="Proteomes" id="UP000223913">
    <property type="component" value="Unassembled WGS sequence"/>
</dbReference>
<evidence type="ECO:0008006" key="6">
    <source>
        <dbReference type="Google" id="ProtNLM"/>
    </source>
</evidence>
<name>A0A2D0MZX4_FLAN2</name>
<dbReference type="RefSeq" id="WP_099154916.1">
    <property type="nucleotide sequence ID" value="NZ_PDUD01000050.1"/>
</dbReference>
<dbReference type="Gene3D" id="1.10.1330.10">
    <property type="entry name" value="Dockerin domain"/>
    <property type="match status" value="1"/>
</dbReference>
<protein>
    <recommendedName>
        <fullName evidence="6">VWFA domain-containing protein</fullName>
    </recommendedName>
</protein>
<evidence type="ECO:0000313" key="4">
    <source>
        <dbReference type="EMBL" id="PHN01730.1"/>
    </source>
</evidence>
<dbReference type="NCBIfam" id="TIGR04183">
    <property type="entry name" value="Por_Secre_tail"/>
    <property type="match status" value="1"/>
</dbReference>
<gene>
    <name evidence="4" type="ORF">CRP01_35890</name>
</gene>
<dbReference type="InterPro" id="IPR016134">
    <property type="entry name" value="Dockerin_dom"/>
</dbReference>
<proteinExistence type="predicted"/>
<sequence>MMMKTTLFRRIRNGLLLFFLTLVTPFFLSAGSGSIVPAPPNAAGIKGLMNFTVNFRYVPTAADITDLQNALRVANDVICDATDGQIVFGTVTITSGAVNEAQADIWVLPDPGRSGVSFWSDGSGFGRNGSHINLFSNGIEGRVIAHELGHLAFGLGDEYDEQCRWGGPCGIGPAIDPADVDDRNNTLMANHLTMSELTVAANHDPLVGDGSGCPDTETCTDMGLCTGDACTGYNGSTGRYEASQHTLMHAGKSDWEILDQNYSALGLTVPALPTAAPPADCRGFLSFDVQTEGSSLVVLAFDRSGSMQIQDVGDRTRLQFAQAAGRAFVDLQQNKNIDLGIVSFSSTATTNRSVEDLTPANASSFKANIDALVPGGNTAIGDGLIESRVQLQIAQAIAEAGGETLTNPTVFLLSDGQNNRGADPDAVADNLISAGVTIHSIPVGNGADTDLLAELASESGGQMLPAYSDDMIPAIYAELAAHQQGYSLINSSVGFEEHIFFEFPSPSMVIDLPVEKGSDVLTIFLGLKQIEKINIENENIGRSVDLVDPNGNKVPDSQFSIINDAFYRILHIQNPQPGNYKLYVLNSQLTTADLNVVSFLENPLPDFYIDAVPSIIDAPQPIMISGMASFGVTLFDPNIKYEGLVIRPDRSTVPVNLNVNMMTGAVATDFNSFNGGGTYTVIIKASVPRLARLTPGESIFESDTEYSIDVDDFVRVASTSFILNTPGSCGPCDNKDCDGDGIPNEFEDAYPDQDPDNDGIPNSCDEDSDGDDIPDAQEQDFDLNQNGVPDVYEWPEGLACNEDSEFEITDVVVEEPDCDASNGAISIKVKGAKGKVSYRWSHDPKLDKAKAGDLPAFIYAVTAIDETGCERTATINLTEDCTSFTPVGDLPVIVSCPGEIPQGCVFPVTVTVDLTGAVAPDDRLGSFTGVMTWNPTSVEYVGPADILSGFNGFINLDAANGRLIFNGANSAGIDGIMDIFRAKFQAIGPVGTTDLVKVQFLSFAAANTFTDLIPELALQMCEFEITPAGILGDVNGDGIVTSTDGNIILSADAGISLPPAIQEIVDNGFGDVNQDGVTNATDALIVLTYDAQLPVPYPVGEAFCPSEKASDFLGLDTRNVPVIDVHLRPQPVADHEQWVNLTATADLTQLEEKLGSYKAVITWDPNALSLLRHTGGHTAGFGSPTVNDREVNEGKLVITHANANGMSGLINLFHLQFENLREGGLESLKVHFENMATADTFEPLQVNIPSAADLPNLPAEVSIFPNPFTDRVQLAYELPEAANVQITVHNLMGQQLATVASGPRDKGAHRLEWRTSDVPDLSSGLLLFKVKMGETVITKRVMYVRKGK</sequence>
<dbReference type="GO" id="GO:0000272">
    <property type="term" value="P:polysaccharide catabolic process"/>
    <property type="evidence" value="ECO:0007669"/>
    <property type="project" value="InterPro"/>
</dbReference>
<dbReference type="PROSITE" id="PS50234">
    <property type="entry name" value="VWFA"/>
    <property type="match status" value="1"/>
</dbReference>
<dbReference type="PANTHER" id="PTHR10579:SF177">
    <property type="entry name" value="CALCIUM-ACTIVATED CHLORIDE CHANNEL REGULATOR 4-LIKE PROTEIN"/>
    <property type="match status" value="1"/>
</dbReference>
<dbReference type="SMART" id="SM00327">
    <property type="entry name" value="VWA"/>
    <property type="match status" value="1"/>
</dbReference>
<dbReference type="InterPro" id="IPR002105">
    <property type="entry name" value="Dockerin_1_rpt"/>
</dbReference>
<evidence type="ECO:0000259" key="2">
    <source>
        <dbReference type="PROSITE" id="PS50234"/>
    </source>
</evidence>
<feature type="domain" description="Dockerin" evidence="3">
    <location>
        <begin position="1027"/>
        <end position="1099"/>
    </location>
</feature>
<evidence type="ECO:0000256" key="1">
    <source>
        <dbReference type="SAM" id="MobiDB-lite"/>
    </source>
</evidence>
<dbReference type="InterPro" id="IPR024079">
    <property type="entry name" value="MetalloPept_cat_dom_sf"/>
</dbReference>
<evidence type="ECO:0000313" key="5">
    <source>
        <dbReference type="Proteomes" id="UP000223913"/>
    </source>
</evidence>